<dbReference type="Pfam" id="PF10388">
    <property type="entry name" value="YkuI_C"/>
    <property type="match status" value="1"/>
</dbReference>
<gene>
    <name evidence="2" type="ORF">V6242_14695</name>
</gene>
<evidence type="ECO:0000259" key="1">
    <source>
        <dbReference type="PROSITE" id="PS50883"/>
    </source>
</evidence>
<dbReference type="InterPro" id="IPR050706">
    <property type="entry name" value="Cyclic-di-GMP_PDE-like"/>
</dbReference>
<dbReference type="PROSITE" id="PS50883">
    <property type="entry name" value="EAL"/>
    <property type="match status" value="1"/>
</dbReference>
<dbReference type="PANTHER" id="PTHR33121:SF82">
    <property type="entry name" value="SIGNAL TRANSDUCTION PROTEIN CONTAINING A EAL DOMAIN"/>
    <property type="match status" value="1"/>
</dbReference>
<dbReference type="InterPro" id="IPR035919">
    <property type="entry name" value="EAL_sf"/>
</dbReference>
<organism evidence="2 3">
    <name type="scientific">Marinomonas arenicola</name>
    <dbReference type="NCBI Taxonomy" id="569601"/>
    <lineage>
        <taxon>Bacteria</taxon>
        <taxon>Pseudomonadati</taxon>
        <taxon>Pseudomonadota</taxon>
        <taxon>Gammaproteobacteria</taxon>
        <taxon>Oceanospirillales</taxon>
        <taxon>Oceanospirillaceae</taxon>
        <taxon>Marinomonas</taxon>
    </lineage>
</organism>
<sequence length="398" mass="44610">MQNVVFSTSENVQEEWDSIKPFFQPIVEVSSGRVTGYEALARYVNANGEAVSAGHLFTDEGISTEDKRRLDRLVREKAVKRANELPDQTRMTLNISPQWLTATTTDALPTLDMLHRHKVDPSRIVIELIELNGELDSLCRAVKLYREAGVRIAIDDFGAGFSQIDRVIALEPDIIKLDMRLFQQGAQGGMAESAVESLVVFCAKSGAVIVCEGVETEEEFFFGLRCGARHMQGFLFSQATEDFADCDAFSQQVAELRARFFAAQKEKAQKTRASYQHLMQAVESIQQHHKMLNIVDVKLVSQSLLAINGVIRFYAADSTGEQLTVNYARPIEGDVWIEDATFKGYNWSWRAYFYQLFAGESKVLSQEYLDIETSTPCKTLSVQLNDSTVLLIDVEASS</sequence>
<evidence type="ECO:0000313" key="2">
    <source>
        <dbReference type="EMBL" id="MEL0614401.1"/>
    </source>
</evidence>
<feature type="domain" description="EAL" evidence="1">
    <location>
        <begin position="1"/>
        <end position="253"/>
    </location>
</feature>
<dbReference type="Gene3D" id="3.30.450.20">
    <property type="entry name" value="PAS domain"/>
    <property type="match status" value="1"/>
</dbReference>
<dbReference type="InterPro" id="IPR018842">
    <property type="entry name" value="YkuI_C"/>
</dbReference>
<dbReference type="RefSeq" id="WP_341567883.1">
    <property type="nucleotide sequence ID" value="NZ_JBAKAR010000014.1"/>
</dbReference>
<dbReference type="Gene3D" id="3.20.20.450">
    <property type="entry name" value="EAL domain"/>
    <property type="match status" value="1"/>
</dbReference>
<dbReference type="EMBL" id="JBAKAR010000014">
    <property type="protein sequence ID" value="MEL0614401.1"/>
    <property type="molecule type" value="Genomic_DNA"/>
</dbReference>
<comment type="caution">
    <text evidence="2">The sequence shown here is derived from an EMBL/GenBank/DDBJ whole genome shotgun (WGS) entry which is preliminary data.</text>
</comment>
<dbReference type="Proteomes" id="UP001379949">
    <property type="component" value="Unassembled WGS sequence"/>
</dbReference>
<dbReference type="SMART" id="SM00052">
    <property type="entry name" value="EAL"/>
    <property type="match status" value="1"/>
</dbReference>
<dbReference type="InterPro" id="IPR001633">
    <property type="entry name" value="EAL_dom"/>
</dbReference>
<reference evidence="2 3" key="1">
    <citation type="submission" date="2024-02" db="EMBL/GenBank/DDBJ databases">
        <title>Bacteria isolated from the canopy kelp, Nereocystis luetkeana.</title>
        <authorList>
            <person name="Pfister C.A."/>
            <person name="Younker I.T."/>
            <person name="Light S.H."/>
        </authorList>
    </citation>
    <scope>NUCLEOTIDE SEQUENCE [LARGE SCALE GENOMIC DNA]</scope>
    <source>
        <strain evidence="2 3">TI.4.07</strain>
    </source>
</reference>
<accession>A0ABU9G7D4</accession>
<dbReference type="SUPFAM" id="SSF103190">
    <property type="entry name" value="Sensory domain-like"/>
    <property type="match status" value="1"/>
</dbReference>
<dbReference type="InterPro" id="IPR029151">
    <property type="entry name" value="Sensor-like_sf"/>
</dbReference>
<dbReference type="PANTHER" id="PTHR33121">
    <property type="entry name" value="CYCLIC DI-GMP PHOSPHODIESTERASE PDEF"/>
    <property type="match status" value="1"/>
</dbReference>
<name>A0ABU9G7D4_9GAMM</name>
<evidence type="ECO:0000313" key="3">
    <source>
        <dbReference type="Proteomes" id="UP001379949"/>
    </source>
</evidence>
<dbReference type="Pfam" id="PF00563">
    <property type="entry name" value="EAL"/>
    <property type="match status" value="1"/>
</dbReference>
<dbReference type="SUPFAM" id="SSF141868">
    <property type="entry name" value="EAL domain-like"/>
    <property type="match status" value="1"/>
</dbReference>
<proteinExistence type="predicted"/>
<dbReference type="CDD" id="cd01948">
    <property type="entry name" value="EAL"/>
    <property type="match status" value="1"/>
</dbReference>
<keyword evidence="3" id="KW-1185">Reference proteome</keyword>
<protein>
    <submittedName>
        <fullName evidence="2">EAL domain-containing protein</fullName>
    </submittedName>
</protein>